<evidence type="ECO:0000259" key="4">
    <source>
        <dbReference type="PROSITE" id="PS50932"/>
    </source>
</evidence>
<dbReference type="InterPro" id="IPR046335">
    <property type="entry name" value="LacI/GalR-like_sensor"/>
</dbReference>
<dbReference type="Proteomes" id="UP000601223">
    <property type="component" value="Unassembled WGS sequence"/>
</dbReference>
<dbReference type="AlphaFoldDB" id="A0A8J3JH60"/>
<organism evidence="6 7">
    <name type="scientific">Catellatospora bangladeshensis</name>
    <dbReference type="NCBI Taxonomy" id="310355"/>
    <lineage>
        <taxon>Bacteria</taxon>
        <taxon>Bacillati</taxon>
        <taxon>Actinomycetota</taxon>
        <taxon>Actinomycetes</taxon>
        <taxon>Micromonosporales</taxon>
        <taxon>Micromonosporaceae</taxon>
        <taxon>Catellatospora</taxon>
    </lineage>
</organism>
<name>A0A8J3JH60_9ACTN</name>
<keyword evidence="3" id="KW-0804">Transcription</keyword>
<dbReference type="PROSITE" id="PS50932">
    <property type="entry name" value="HTH_LACI_2"/>
    <property type="match status" value="1"/>
</dbReference>
<evidence type="ECO:0000313" key="6">
    <source>
        <dbReference type="EMBL" id="GIF84797.1"/>
    </source>
</evidence>
<dbReference type="PANTHER" id="PTHR30146">
    <property type="entry name" value="LACI-RELATED TRANSCRIPTIONAL REPRESSOR"/>
    <property type="match status" value="1"/>
</dbReference>
<proteinExistence type="predicted"/>
<gene>
    <name evidence="6" type="ORF">Cba03nite_61460</name>
</gene>
<dbReference type="RefSeq" id="WP_203753902.1">
    <property type="nucleotide sequence ID" value="NZ_BONF01000041.1"/>
</dbReference>
<dbReference type="SUPFAM" id="SSF53822">
    <property type="entry name" value="Periplasmic binding protein-like I"/>
    <property type="match status" value="1"/>
</dbReference>
<dbReference type="Gene3D" id="3.40.50.2300">
    <property type="match status" value="2"/>
</dbReference>
<dbReference type="Gene3D" id="1.10.260.40">
    <property type="entry name" value="lambda repressor-like DNA-binding domains"/>
    <property type="match status" value="1"/>
</dbReference>
<dbReference type="InterPro" id="IPR028082">
    <property type="entry name" value="Peripla_BP_I"/>
</dbReference>
<dbReference type="CDD" id="cd01392">
    <property type="entry name" value="HTH_LacI"/>
    <property type="match status" value="1"/>
</dbReference>
<evidence type="ECO:0000256" key="2">
    <source>
        <dbReference type="ARBA" id="ARBA00023125"/>
    </source>
</evidence>
<dbReference type="Pfam" id="PF13377">
    <property type="entry name" value="Peripla_BP_3"/>
    <property type="match status" value="1"/>
</dbReference>
<dbReference type="GO" id="GO:0000976">
    <property type="term" value="F:transcription cis-regulatory region binding"/>
    <property type="evidence" value="ECO:0007669"/>
    <property type="project" value="TreeGrafter"/>
</dbReference>
<dbReference type="PANTHER" id="PTHR30146:SF153">
    <property type="entry name" value="LACTOSE OPERON REPRESSOR"/>
    <property type="match status" value="1"/>
</dbReference>
<dbReference type="EMBL" id="BONF01000041">
    <property type="protein sequence ID" value="GIF84797.1"/>
    <property type="molecule type" value="Genomic_DNA"/>
</dbReference>
<protein>
    <submittedName>
        <fullName evidence="6">LacI family transcriptional regulator</fullName>
    </submittedName>
</protein>
<dbReference type="GO" id="GO:0003700">
    <property type="term" value="F:DNA-binding transcription factor activity"/>
    <property type="evidence" value="ECO:0007669"/>
    <property type="project" value="TreeGrafter"/>
</dbReference>
<dbReference type="InterPro" id="IPR001387">
    <property type="entry name" value="Cro/C1-type_HTH"/>
</dbReference>
<reference evidence="6 7" key="1">
    <citation type="submission" date="2021-01" db="EMBL/GenBank/DDBJ databases">
        <title>Whole genome shotgun sequence of Catellatospora bangladeshensis NBRC 107357.</title>
        <authorList>
            <person name="Komaki H."/>
            <person name="Tamura T."/>
        </authorList>
    </citation>
    <scope>NUCLEOTIDE SEQUENCE [LARGE SCALE GENOMIC DNA]</scope>
    <source>
        <strain evidence="6 7">NBRC 107357</strain>
    </source>
</reference>
<keyword evidence="7" id="KW-1185">Reference proteome</keyword>
<keyword evidence="1" id="KW-0805">Transcription regulation</keyword>
<feature type="domain" description="HTH lacI-type" evidence="4">
    <location>
        <begin position="9"/>
        <end position="63"/>
    </location>
</feature>
<dbReference type="Pfam" id="PF00356">
    <property type="entry name" value="LacI"/>
    <property type="match status" value="1"/>
</dbReference>
<evidence type="ECO:0000259" key="5">
    <source>
        <dbReference type="PROSITE" id="PS50943"/>
    </source>
</evidence>
<dbReference type="SMART" id="SM00354">
    <property type="entry name" value="HTH_LACI"/>
    <property type="match status" value="1"/>
</dbReference>
<evidence type="ECO:0000256" key="3">
    <source>
        <dbReference type="ARBA" id="ARBA00023163"/>
    </source>
</evidence>
<keyword evidence="2" id="KW-0238">DNA-binding</keyword>
<dbReference type="SUPFAM" id="SSF47413">
    <property type="entry name" value="lambda repressor-like DNA-binding domains"/>
    <property type="match status" value="1"/>
</dbReference>
<sequence length="339" mass="36917">MSVDESRKVTIAAIARLAGVSVPTVSRVINGRSDVSPQTRERVEELLTRHGYRRRPASMRTSSGLIDLVFNDLDSPWAVEIIRGVEDVAHAAGIGTVVSAIHRRTASAKQWLDNMRSRATEGVIFVISTLEPPLQAELRRLNIPVVIVDPAGVPPQEAPTIGATNWAGSLRATEHLIGLGHRRIGFIAGPPQLMCSRARLDGYRTALETAGLSFDDDLVFQGDFYHESGFTGGSRLLQLPEPPTAIFASSDQMALGVYEAVRRAGLRVPDDVSVVGFDDLPEVRWSSPPLTTIRQPLAEMGMVAARTVLRLAQREKIESPRIELATELVVRDSTAPPRA</sequence>
<comment type="caution">
    <text evidence="6">The sequence shown here is derived from an EMBL/GenBank/DDBJ whole genome shotgun (WGS) entry which is preliminary data.</text>
</comment>
<dbReference type="PROSITE" id="PS50943">
    <property type="entry name" value="HTH_CROC1"/>
    <property type="match status" value="1"/>
</dbReference>
<dbReference type="InterPro" id="IPR000843">
    <property type="entry name" value="HTH_LacI"/>
</dbReference>
<feature type="domain" description="HTH cro/C1-type" evidence="5">
    <location>
        <begin position="5"/>
        <end position="53"/>
    </location>
</feature>
<dbReference type="InterPro" id="IPR010982">
    <property type="entry name" value="Lambda_DNA-bd_dom_sf"/>
</dbReference>
<evidence type="ECO:0000256" key="1">
    <source>
        <dbReference type="ARBA" id="ARBA00023015"/>
    </source>
</evidence>
<dbReference type="CDD" id="cd06296">
    <property type="entry name" value="PBP1_CatR-like"/>
    <property type="match status" value="1"/>
</dbReference>
<accession>A0A8J3JH60</accession>
<evidence type="ECO:0000313" key="7">
    <source>
        <dbReference type="Proteomes" id="UP000601223"/>
    </source>
</evidence>